<feature type="region of interest" description="Disordered" evidence="1">
    <location>
        <begin position="124"/>
        <end position="173"/>
    </location>
</feature>
<feature type="signal peptide" evidence="2">
    <location>
        <begin position="1"/>
        <end position="22"/>
    </location>
</feature>
<evidence type="ECO:0000313" key="4">
    <source>
        <dbReference type="Proteomes" id="UP001168877"/>
    </source>
</evidence>
<accession>A0AA39TLN9</accession>
<keyword evidence="4" id="KW-1185">Reference proteome</keyword>
<proteinExistence type="predicted"/>
<dbReference type="Proteomes" id="UP001168877">
    <property type="component" value="Unassembled WGS sequence"/>
</dbReference>
<evidence type="ECO:0000256" key="2">
    <source>
        <dbReference type="SAM" id="SignalP"/>
    </source>
</evidence>
<comment type="caution">
    <text evidence="3">The sequence shown here is derived from an EMBL/GenBank/DDBJ whole genome shotgun (WGS) entry which is preliminary data.</text>
</comment>
<reference evidence="3" key="2">
    <citation type="submission" date="2023-06" db="EMBL/GenBank/DDBJ databases">
        <authorList>
            <person name="Swenson N.G."/>
            <person name="Wegrzyn J.L."/>
            <person name="Mcevoy S.L."/>
        </authorList>
    </citation>
    <scope>NUCLEOTIDE SEQUENCE</scope>
    <source>
        <strain evidence="3">NS2018</strain>
        <tissue evidence="3">Leaf</tissue>
    </source>
</reference>
<organism evidence="3 4">
    <name type="scientific">Acer saccharum</name>
    <name type="common">Sugar maple</name>
    <dbReference type="NCBI Taxonomy" id="4024"/>
    <lineage>
        <taxon>Eukaryota</taxon>
        <taxon>Viridiplantae</taxon>
        <taxon>Streptophyta</taxon>
        <taxon>Embryophyta</taxon>
        <taxon>Tracheophyta</taxon>
        <taxon>Spermatophyta</taxon>
        <taxon>Magnoliopsida</taxon>
        <taxon>eudicotyledons</taxon>
        <taxon>Gunneridae</taxon>
        <taxon>Pentapetalae</taxon>
        <taxon>rosids</taxon>
        <taxon>malvids</taxon>
        <taxon>Sapindales</taxon>
        <taxon>Sapindaceae</taxon>
        <taxon>Hippocastanoideae</taxon>
        <taxon>Acereae</taxon>
        <taxon>Acer</taxon>
    </lineage>
</organism>
<gene>
    <name evidence="3" type="ORF">LWI29_032076</name>
</gene>
<sequence length="311" mass="35116">MKKLDVVVCVSILLYLTVSVESQSISSPDTPPMLALKASLGNPEGLGWSDPDPYPDDPENFFTLRVHHGGEFDERMLPMGYWIQLSGYGMPFNRACDKDLLWFGDKVPEDKVYSYEIIDDDHNGAQAAEEGDGPEVFGDGPHVDGEKAYSERDRKGKQVQVDPKSNDDGGDLVESNYEQEVEDITAETCYDPSNLWDTFTFPRTECGSGFYYEKGSENLSSLDGSEAEEDEGVQPRKFIKIRYHEFTPKRDMQNPVFRLDMEFDNADVFRKAVRAHFVKHRRVVKFKKNDPNGLGQCARLSVANDLCLLLG</sequence>
<dbReference type="AlphaFoldDB" id="A0AA39TLN9"/>
<feature type="compositionally biased region" description="Basic and acidic residues" evidence="1">
    <location>
        <begin position="141"/>
        <end position="156"/>
    </location>
</feature>
<protein>
    <submittedName>
        <fullName evidence="3">Uncharacterized protein</fullName>
    </submittedName>
</protein>
<dbReference type="EMBL" id="JAUESC010000002">
    <property type="protein sequence ID" value="KAK0605910.1"/>
    <property type="molecule type" value="Genomic_DNA"/>
</dbReference>
<evidence type="ECO:0000313" key="3">
    <source>
        <dbReference type="EMBL" id="KAK0605910.1"/>
    </source>
</evidence>
<evidence type="ECO:0000256" key="1">
    <source>
        <dbReference type="SAM" id="MobiDB-lite"/>
    </source>
</evidence>
<keyword evidence="2" id="KW-0732">Signal</keyword>
<name>A0AA39TLN9_ACESA</name>
<reference evidence="3" key="1">
    <citation type="journal article" date="2022" name="Plant J.">
        <title>Strategies of tolerance reflected in two North American maple genomes.</title>
        <authorList>
            <person name="McEvoy S.L."/>
            <person name="Sezen U.U."/>
            <person name="Trouern-Trend A."/>
            <person name="McMahon S.M."/>
            <person name="Schaberg P.G."/>
            <person name="Yang J."/>
            <person name="Wegrzyn J.L."/>
            <person name="Swenson N.G."/>
        </authorList>
    </citation>
    <scope>NUCLEOTIDE SEQUENCE</scope>
    <source>
        <strain evidence="3">NS2018</strain>
    </source>
</reference>
<feature type="chain" id="PRO_5041334134" evidence="2">
    <location>
        <begin position="23"/>
        <end position="311"/>
    </location>
</feature>